<keyword evidence="2" id="KW-1185">Reference proteome</keyword>
<dbReference type="AlphaFoldDB" id="A0AA88D2S7"/>
<evidence type="ECO:0000313" key="1">
    <source>
        <dbReference type="EMBL" id="GMN39147.1"/>
    </source>
</evidence>
<protein>
    <submittedName>
        <fullName evidence="1">Uncharacterized protein</fullName>
    </submittedName>
</protein>
<dbReference type="Gramene" id="FCD_00005245-RA">
    <property type="protein sequence ID" value="FCD_00005245-RA:cds"/>
    <property type="gene ID" value="FCD_00005245"/>
</dbReference>
<dbReference type="EMBL" id="BTGU01000009">
    <property type="protein sequence ID" value="GMN39147.1"/>
    <property type="molecule type" value="Genomic_DNA"/>
</dbReference>
<evidence type="ECO:0000313" key="2">
    <source>
        <dbReference type="Proteomes" id="UP001187192"/>
    </source>
</evidence>
<reference evidence="1" key="1">
    <citation type="submission" date="2023-07" db="EMBL/GenBank/DDBJ databases">
        <title>draft genome sequence of fig (Ficus carica).</title>
        <authorList>
            <person name="Takahashi T."/>
            <person name="Nishimura K."/>
        </authorList>
    </citation>
    <scope>NUCLEOTIDE SEQUENCE</scope>
</reference>
<comment type="caution">
    <text evidence="1">The sequence shown here is derived from an EMBL/GenBank/DDBJ whole genome shotgun (WGS) entry which is preliminary data.</text>
</comment>
<organism evidence="1 2">
    <name type="scientific">Ficus carica</name>
    <name type="common">Common fig</name>
    <dbReference type="NCBI Taxonomy" id="3494"/>
    <lineage>
        <taxon>Eukaryota</taxon>
        <taxon>Viridiplantae</taxon>
        <taxon>Streptophyta</taxon>
        <taxon>Embryophyta</taxon>
        <taxon>Tracheophyta</taxon>
        <taxon>Spermatophyta</taxon>
        <taxon>Magnoliopsida</taxon>
        <taxon>eudicotyledons</taxon>
        <taxon>Gunneridae</taxon>
        <taxon>Pentapetalae</taxon>
        <taxon>rosids</taxon>
        <taxon>fabids</taxon>
        <taxon>Rosales</taxon>
        <taxon>Moraceae</taxon>
        <taxon>Ficeae</taxon>
        <taxon>Ficus</taxon>
    </lineage>
</organism>
<gene>
    <name evidence="1" type="ORF">TIFTF001_008379</name>
</gene>
<proteinExistence type="predicted"/>
<dbReference type="Proteomes" id="UP001187192">
    <property type="component" value="Unassembled WGS sequence"/>
</dbReference>
<name>A0AA88D2S7_FICCA</name>
<accession>A0AA88D2S7</accession>
<sequence length="185" mass="22122">MEFNYSEEHRRRFSWPSSELDDFVTVEGYLIPREVAGFMVRLFRRHEDICRDCKSTQVIKSFTFSFLCQVLFEMANTEVSCLTERTLKKWYFYANYAKRRGFEFEFMFPRLKDLVRVFISRQATGERNGFFYLHSVEANDIRELQKEVNLFKSRSNDEESCSSVDWVEFLMECSSLALISWTTSV</sequence>